<proteinExistence type="inferred from homology"/>
<keyword evidence="8 9" id="KW-0807">Transducer</keyword>
<evidence type="ECO:0000256" key="6">
    <source>
        <dbReference type="ARBA" id="ARBA00023136"/>
    </source>
</evidence>
<comment type="caution">
    <text evidence="10">The sequence shown here is derived from an EMBL/GenBank/DDBJ whole genome shotgun (WGS) entry which is preliminary data.</text>
</comment>
<keyword evidence="7 9" id="KW-0675">Receptor</keyword>
<keyword evidence="5 9" id="KW-1133">Transmembrane helix</keyword>
<evidence type="ECO:0000256" key="5">
    <source>
        <dbReference type="ARBA" id="ARBA00022989"/>
    </source>
</evidence>
<evidence type="ECO:0000256" key="7">
    <source>
        <dbReference type="ARBA" id="ARBA00023170"/>
    </source>
</evidence>
<accession>A0A232ENL6</accession>
<dbReference type="PANTHER" id="PTHR21137:SF43">
    <property type="entry name" value="ODORANT RECEPTOR 47A-RELATED"/>
    <property type="match status" value="1"/>
</dbReference>
<reference evidence="10 11" key="1">
    <citation type="journal article" date="2017" name="Curr. Biol.">
        <title>The Evolution of Venom by Co-option of Single-Copy Genes.</title>
        <authorList>
            <person name="Martinson E.O."/>
            <person name="Mrinalini"/>
            <person name="Kelkar Y.D."/>
            <person name="Chang C.H."/>
            <person name="Werren J.H."/>
        </authorList>
    </citation>
    <scope>NUCLEOTIDE SEQUENCE [LARGE SCALE GENOMIC DNA]</scope>
    <source>
        <strain evidence="10 11">Alberta</strain>
        <tissue evidence="10">Whole body</tissue>
    </source>
</reference>
<dbReference type="GO" id="GO:0005886">
    <property type="term" value="C:plasma membrane"/>
    <property type="evidence" value="ECO:0007669"/>
    <property type="project" value="UniProtKB-SubCell"/>
</dbReference>
<evidence type="ECO:0000256" key="3">
    <source>
        <dbReference type="ARBA" id="ARBA00022692"/>
    </source>
</evidence>
<evidence type="ECO:0000256" key="1">
    <source>
        <dbReference type="ARBA" id="ARBA00004141"/>
    </source>
</evidence>
<dbReference type="GO" id="GO:0004984">
    <property type="term" value="F:olfactory receptor activity"/>
    <property type="evidence" value="ECO:0007669"/>
    <property type="project" value="InterPro"/>
</dbReference>
<feature type="transmembrane region" description="Helical" evidence="9">
    <location>
        <begin position="139"/>
        <end position="160"/>
    </location>
</feature>
<evidence type="ECO:0000256" key="8">
    <source>
        <dbReference type="ARBA" id="ARBA00023224"/>
    </source>
</evidence>
<name>A0A232ENL6_9HYME</name>
<evidence type="ECO:0000256" key="2">
    <source>
        <dbReference type="ARBA" id="ARBA00022606"/>
    </source>
</evidence>
<organism evidence="10 11">
    <name type="scientific">Trichomalopsis sarcophagae</name>
    <dbReference type="NCBI Taxonomy" id="543379"/>
    <lineage>
        <taxon>Eukaryota</taxon>
        <taxon>Metazoa</taxon>
        <taxon>Ecdysozoa</taxon>
        <taxon>Arthropoda</taxon>
        <taxon>Hexapoda</taxon>
        <taxon>Insecta</taxon>
        <taxon>Pterygota</taxon>
        <taxon>Neoptera</taxon>
        <taxon>Endopterygota</taxon>
        <taxon>Hymenoptera</taxon>
        <taxon>Apocrita</taxon>
        <taxon>Proctotrupomorpha</taxon>
        <taxon>Chalcidoidea</taxon>
        <taxon>Pteromalidae</taxon>
        <taxon>Pteromalinae</taxon>
        <taxon>Trichomalopsis</taxon>
    </lineage>
</organism>
<dbReference type="Pfam" id="PF02949">
    <property type="entry name" value="7tm_6"/>
    <property type="match status" value="1"/>
</dbReference>
<comment type="caution">
    <text evidence="9">Lacks conserved residue(s) required for the propagation of feature annotation.</text>
</comment>
<evidence type="ECO:0000256" key="9">
    <source>
        <dbReference type="RuleBase" id="RU351113"/>
    </source>
</evidence>
<evidence type="ECO:0000313" key="10">
    <source>
        <dbReference type="EMBL" id="OXU19963.1"/>
    </source>
</evidence>
<keyword evidence="2 9" id="KW-0716">Sensory transduction</keyword>
<dbReference type="GO" id="GO:0005549">
    <property type="term" value="F:odorant binding"/>
    <property type="evidence" value="ECO:0007669"/>
    <property type="project" value="InterPro"/>
</dbReference>
<dbReference type="PANTHER" id="PTHR21137">
    <property type="entry name" value="ODORANT RECEPTOR"/>
    <property type="match status" value="1"/>
</dbReference>
<keyword evidence="4 9" id="KW-0552">Olfaction</keyword>
<keyword evidence="3 9" id="KW-0812">Transmembrane</keyword>
<feature type="transmembrane region" description="Helical" evidence="9">
    <location>
        <begin position="276"/>
        <end position="297"/>
    </location>
</feature>
<dbReference type="InterPro" id="IPR004117">
    <property type="entry name" value="7tm6_olfct_rcpt"/>
</dbReference>
<dbReference type="AlphaFoldDB" id="A0A232ENL6"/>
<keyword evidence="11" id="KW-1185">Reference proteome</keyword>
<comment type="similarity">
    <text evidence="9">Belongs to the insect chemoreceptor superfamily. Heteromeric odorant receptor channel (TC 1.A.69) family.</text>
</comment>
<evidence type="ECO:0000313" key="11">
    <source>
        <dbReference type="Proteomes" id="UP000215335"/>
    </source>
</evidence>
<dbReference type="STRING" id="543379.A0A232ENL6"/>
<comment type="subcellular location">
    <subcellularLocation>
        <location evidence="9">Cell membrane</location>
        <topology evidence="9">Multi-pass membrane protein</topology>
    </subcellularLocation>
    <subcellularLocation>
        <location evidence="1">Membrane</location>
        <topology evidence="1">Multi-pass membrane protein</topology>
    </subcellularLocation>
</comment>
<dbReference type="OrthoDB" id="7663575at2759"/>
<dbReference type="GO" id="GO:0007165">
    <property type="term" value="P:signal transduction"/>
    <property type="evidence" value="ECO:0007669"/>
    <property type="project" value="UniProtKB-KW"/>
</dbReference>
<protein>
    <recommendedName>
        <fullName evidence="9">Odorant receptor</fullName>
    </recommendedName>
</protein>
<gene>
    <name evidence="10" type="ORF">TSAR_011076</name>
</gene>
<dbReference type="EMBL" id="NNAY01003106">
    <property type="protein sequence ID" value="OXU19963.1"/>
    <property type="molecule type" value="Genomic_DNA"/>
</dbReference>
<evidence type="ECO:0000256" key="4">
    <source>
        <dbReference type="ARBA" id="ARBA00022725"/>
    </source>
</evidence>
<dbReference type="Proteomes" id="UP000215335">
    <property type="component" value="Unassembled WGS sequence"/>
</dbReference>
<keyword evidence="6 9" id="KW-0472">Membrane</keyword>
<sequence length="432" mass="51003">MKTEDSPSVTPGFEDYTKLNSLLFRCMGMGIGTDGNKRDKRSQIIERVPTVLINIICLLDFVYQMQWINDIWKTDKKFVLQILTNALSNFVCLCKGFRLVYNREDLQTLFEDMAEIWRRKMPRHEIRDEISREAHKTLLFCRFYVIMILFLSLSFCLPPLKYFILQFTDRNANRTYDYTERIFFVRYPFEVNNLKVYNFLFIQELWVLYAAALHWMCCDTLFVQLTSHTSLQFKILHYDTETSDNTKDERQSRKNIVDIIRRHQELLRICDAIEDVFSPIIFIIMLLSAITMCVNLFELQEMFLEAQYAGIALQSFHFMSVFFQLLVYCDYAETLTEQAGSIAGAVYNSKWTDNGHVLRMNLQMCIMKSQKPFYCTAYGFFPIDHQRITAILKTAMSYYMMLYQTTIYSVTFGVSPDDQGVIRYLLRGPENP</sequence>